<sequence>MVLTRGGLVEGVHRGRLVVCDASGAILEAAGDPEFPVYLRSSAKPFQAMPLVLSGAADALGLGEEELAVACASHNGEQEHLAAVRSLLRKAGLTEEALQSGVHPPLHAPVAEELARSGERPRPLHGNCSGKHAGMLAVCAHQGWDTGSYRELTHPLQRWVLEIVARMCGVERENIPVPRDGCGVPTFAVPLRGLAAGFARLATGRELPDRLAEASLRIREAMRSRPFMVAGTGRLDTALMQKTELVVKSGAEAVFAAGSPEGWGVALKISDGASRAVRPAAVAALGRLGAGVPGERGLSEVRNLHGEPVGRLIPLV</sequence>
<accession>A0A510HF04</accession>
<evidence type="ECO:0000313" key="1">
    <source>
        <dbReference type="EMBL" id="BBL78529.1"/>
    </source>
</evidence>
<reference evidence="1" key="1">
    <citation type="journal article" date="2019" name="Microbiol. Resour. Announc.">
        <title>Complete Genome Sequence of Rubrobacter xylanophilus Strain AA3-22, Isolated from Arima Onsen in Japan.</title>
        <authorList>
            <person name="Tomariguchi N."/>
            <person name="Miyazaki K."/>
        </authorList>
    </citation>
    <scope>NUCLEOTIDE SEQUENCE [LARGE SCALE GENOMIC DNA]</scope>
    <source>
        <strain evidence="1">AA3-22</strain>
    </source>
</reference>
<dbReference type="Proteomes" id="UP000318065">
    <property type="component" value="Chromosome"/>
</dbReference>
<dbReference type="PANTHER" id="PTHR42110:SF1">
    <property type="entry name" value="L-ASPARAGINASE, PUTATIVE (AFU_ORTHOLOGUE AFUA_3G11890)-RELATED"/>
    <property type="match status" value="1"/>
</dbReference>
<gene>
    <name evidence="1" type="ORF">RxyAA322_03830</name>
</gene>
<name>A0A510HF04_9ACTN</name>
<keyword evidence="2" id="KW-1185">Reference proteome</keyword>
<organism evidence="1 2">
    <name type="scientific">Rubrobacter xylanophilus</name>
    <dbReference type="NCBI Taxonomy" id="49319"/>
    <lineage>
        <taxon>Bacteria</taxon>
        <taxon>Bacillati</taxon>
        <taxon>Actinomycetota</taxon>
        <taxon>Rubrobacteria</taxon>
        <taxon>Rubrobacterales</taxon>
        <taxon>Rubrobacteraceae</taxon>
        <taxon>Rubrobacter</taxon>
    </lineage>
</organism>
<protein>
    <submittedName>
        <fullName evidence="1">Asparaginase</fullName>
    </submittedName>
</protein>
<dbReference type="AlphaFoldDB" id="A0A510HF04"/>
<evidence type="ECO:0000313" key="2">
    <source>
        <dbReference type="Proteomes" id="UP000318065"/>
    </source>
</evidence>
<proteinExistence type="predicted"/>
<dbReference type="Pfam" id="PF06089">
    <property type="entry name" value="Asparaginase_II"/>
    <property type="match status" value="1"/>
</dbReference>
<dbReference type="EMBL" id="AP019791">
    <property type="protein sequence ID" value="BBL78529.1"/>
    <property type="molecule type" value="Genomic_DNA"/>
</dbReference>
<dbReference type="PANTHER" id="PTHR42110">
    <property type="entry name" value="L-ASPARAGINASE, PUTATIVE (AFU_ORTHOLOGUE AFUA_3G11890)-RELATED"/>
    <property type="match status" value="1"/>
</dbReference>
<dbReference type="InterPro" id="IPR010349">
    <property type="entry name" value="Asparaginase_II"/>
</dbReference>